<proteinExistence type="predicted"/>
<organism evidence="3 4">
    <name type="scientific">Stylosanthes scabra</name>
    <dbReference type="NCBI Taxonomy" id="79078"/>
    <lineage>
        <taxon>Eukaryota</taxon>
        <taxon>Viridiplantae</taxon>
        <taxon>Streptophyta</taxon>
        <taxon>Embryophyta</taxon>
        <taxon>Tracheophyta</taxon>
        <taxon>Spermatophyta</taxon>
        <taxon>Magnoliopsida</taxon>
        <taxon>eudicotyledons</taxon>
        <taxon>Gunneridae</taxon>
        <taxon>Pentapetalae</taxon>
        <taxon>rosids</taxon>
        <taxon>fabids</taxon>
        <taxon>Fabales</taxon>
        <taxon>Fabaceae</taxon>
        <taxon>Papilionoideae</taxon>
        <taxon>50 kb inversion clade</taxon>
        <taxon>dalbergioids sensu lato</taxon>
        <taxon>Dalbergieae</taxon>
        <taxon>Pterocarpus clade</taxon>
        <taxon>Stylosanthes</taxon>
    </lineage>
</organism>
<dbReference type="EMBL" id="JASCZI010121210">
    <property type="protein sequence ID" value="MED6160560.1"/>
    <property type="molecule type" value="Genomic_DNA"/>
</dbReference>
<name>A0ABU6UH08_9FABA</name>
<dbReference type="Proteomes" id="UP001341840">
    <property type="component" value="Unassembled WGS sequence"/>
</dbReference>
<keyword evidence="1" id="KW-0175">Coiled coil</keyword>
<accession>A0ABU6UH08</accession>
<comment type="caution">
    <text evidence="3">The sequence shown here is derived from an EMBL/GenBank/DDBJ whole genome shotgun (WGS) entry which is preliminary data.</text>
</comment>
<reference evidence="3 4" key="1">
    <citation type="journal article" date="2023" name="Plants (Basel)">
        <title>Bridging the Gap: Combining Genomics and Transcriptomics Approaches to Understand Stylosanthes scabra, an Orphan Legume from the Brazilian Caatinga.</title>
        <authorList>
            <person name="Ferreira-Neto J.R.C."/>
            <person name="da Silva M.D."/>
            <person name="Binneck E."/>
            <person name="de Melo N.F."/>
            <person name="da Silva R.H."/>
            <person name="de Melo A.L.T.M."/>
            <person name="Pandolfi V."/>
            <person name="Bustamante F.O."/>
            <person name="Brasileiro-Vidal A.C."/>
            <person name="Benko-Iseppon A.M."/>
        </authorList>
    </citation>
    <scope>NUCLEOTIDE SEQUENCE [LARGE SCALE GENOMIC DNA]</scope>
    <source>
        <tissue evidence="3">Leaves</tissue>
    </source>
</reference>
<keyword evidence="4" id="KW-1185">Reference proteome</keyword>
<feature type="region of interest" description="Disordered" evidence="2">
    <location>
        <begin position="350"/>
        <end position="398"/>
    </location>
</feature>
<gene>
    <name evidence="3" type="ORF">PIB30_052499</name>
</gene>
<sequence>MARNGGRGWGAAARGRGKSKKKTGVQLNLDPASHPSISTPTTTTTTTTTNPPNLCSHPWTVYEIALDGDDPDHALEFSHPRQLVPRRNCKDHERVHGALQVICPLFSQATDEAIEFWWEEWRKRFRFRRGDEANMHKAWEIRTAKCHRGMIHNICEKGAPHHWIPDDIFRRCGGPTRPTTLPALVDHFTKGVAEIGRDPTQSEVFLRTHTKKKDRGQFVYSRSEQHMELHKAEMKRLEDERVARIAAGEPADPPIDEDEVWDGSLAVGSEGGFTERVSGPDAREHITLMNREIQQQAQEYKWEMEAWKKRYETNVSRLQTTLDTQSAEFDQWKSHVSQRYTFMQQVQATSSSAMPPLPPPPLFSARPPWPPPATTASAPTRSDTHLDDGSSSNDEDYD</sequence>
<evidence type="ECO:0000313" key="3">
    <source>
        <dbReference type="EMBL" id="MED6160560.1"/>
    </source>
</evidence>
<feature type="coiled-coil region" evidence="1">
    <location>
        <begin position="290"/>
        <end position="328"/>
    </location>
</feature>
<evidence type="ECO:0000256" key="2">
    <source>
        <dbReference type="SAM" id="MobiDB-lite"/>
    </source>
</evidence>
<feature type="compositionally biased region" description="Low complexity" evidence="2">
    <location>
        <begin position="39"/>
        <end position="52"/>
    </location>
</feature>
<evidence type="ECO:0000313" key="4">
    <source>
        <dbReference type="Proteomes" id="UP001341840"/>
    </source>
</evidence>
<evidence type="ECO:0000256" key="1">
    <source>
        <dbReference type="SAM" id="Coils"/>
    </source>
</evidence>
<feature type="compositionally biased region" description="Pro residues" evidence="2">
    <location>
        <begin position="355"/>
        <end position="373"/>
    </location>
</feature>
<protein>
    <submittedName>
        <fullName evidence="3">Uncharacterized protein</fullName>
    </submittedName>
</protein>
<feature type="region of interest" description="Disordered" evidence="2">
    <location>
        <begin position="1"/>
        <end position="52"/>
    </location>
</feature>